<dbReference type="AlphaFoldDB" id="A0A5P1ENH4"/>
<dbReference type="Gramene" id="ONK67555">
    <property type="protein sequence ID" value="ONK67555"/>
    <property type="gene ID" value="A4U43_C05F1260"/>
</dbReference>
<feature type="compositionally biased region" description="Gly residues" evidence="1">
    <location>
        <begin position="1"/>
        <end position="18"/>
    </location>
</feature>
<keyword evidence="3" id="KW-1185">Reference proteome</keyword>
<proteinExistence type="predicted"/>
<feature type="compositionally biased region" description="Acidic residues" evidence="1">
    <location>
        <begin position="56"/>
        <end position="65"/>
    </location>
</feature>
<dbReference type="EMBL" id="CM007385">
    <property type="protein sequence ID" value="ONK67555.1"/>
    <property type="molecule type" value="Genomic_DNA"/>
</dbReference>
<dbReference type="Proteomes" id="UP000243459">
    <property type="component" value="Chromosome 5"/>
</dbReference>
<organism evidence="2 3">
    <name type="scientific">Asparagus officinalis</name>
    <name type="common">Garden asparagus</name>
    <dbReference type="NCBI Taxonomy" id="4686"/>
    <lineage>
        <taxon>Eukaryota</taxon>
        <taxon>Viridiplantae</taxon>
        <taxon>Streptophyta</taxon>
        <taxon>Embryophyta</taxon>
        <taxon>Tracheophyta</taxon>
        <taxon>Spermatophyta</taxon>
        <taxon>Magnoliopsida</taxon>
        <taxon>Liliopsida</taxon>
        <taxon>Asparagales</taxon>
        <taxon>Asparagaceae</taxon>
        <taxon>Asparagoideae</taxon>
        <taxon>Asparagus</taxon>
    </lineage>
</organism>
<evidence type="ECO:0000313" key="3">
    <source>
        <dbReference type="Proteomes" id="UP000243459"/>
    </source>
</evidence>
<protein>
    <submittedName>
        <fullName evidence="2">Uncharacterized protein</fullName>
    </submittedName>
</protein>
<feature type="region of interest" description="Disordered" evidence="1">
    <location>
        <begin position="1"/>
        <end position="66"/>
    </location>
</feature>
<evidence type="ECO:0000313" key="2">
    <source>
        <dbReference type="EMBL" id="ONK67555.1"/>
    </source>
</evidence>
<sequence length="135" mass="13894">MGRCECGGGEGLGCGNEGVVGEREVGSGGEDGSAEGWMEGAGAGAGGFGGSRDGGGGDEEEMEENEGGHVALFLNLVRAHVKTQAMGLGWISEEEIGVVRFRDKMLPSEVDPAETGRFCSHEIDVRKLGHNPSDA</sequence>
<gene>
    <name evidence="2" type="ORF">A4U43_C05F1260</name>
</gene>
<accession>A0A5P1ENH4</accession>
<name>A0A5P1ENH4_ASPOF</name>
<feature type="compositionally biased region" description="Gly residues" evidence="1">
    <location>
        <begin position="39"/>
        <end position="54"/>
    </location>
</feature>
<reference evidence="3" key="1">
    <citation type="journal article" date="2017" name="Nat. Commun.">
        <title>The asparagus genome sheds light on the origin and evolution of a young Y chromosome.</title>
        <authorList>
            <person name="Harkess A."/>
            <person name="Zhou J."/>
            <person name="Xu C."/>
            <person name="Bowers J.E."/>
            <person name="Van der Hulst R."/>
            <person name="Ayyampalayam S."/>
            <person name="Mercati F."/>
            <person name="Riccardi P."/>
            <person name="McKain M.R."/>
            <person name="Kakrana A."/>
            <person name="Tang H."/>
            <person name="Ray J."/>
            <person name="Groenendijk J."/>
            <person name="Arikit S."/>
            <person name="Mathioni S.M."/>
            <person name="Nakano M."/>
            <person name="Shan H."/>
            <person name="Telgmann-Rauber A."/>
            <person name="Kanno A."/>
            <person name="Yue Z."/>
            <person name="Chen H."/>
            <person name="Li W."/>
            <person name="Chen Y."/>
            <person name="Xu X."/>
            <person name="Zhang Y."/>
            <person name="Luo S."/>
            <person name="Chen H."/>
            <person name="Gao J."/>
            <person name="Mao Z."/>
            <person name="Pires J.C."/>
            <person name="Luo M."/>
            <person name="Kudrna D."/>
            <person name="Wing R.A."/>
            <person name="Meyers B.C."/>
            <person name="Yi K."/>
            <person name="Kong H."/>
            <person name="Lavrijsen P."/>
            <person name="Sunseri F."/>
            <person name="Falavigna A."/>
            <person name="Ye Y."/>
            <person name="Leebens-Mack J.H."/>
            <person name="Chen G."/>
        </authorList>
    </citation>
    <scope>NUCLEOTIDE SEQUENCE [LARGE SCALE GENOMIC DNA]</scope>
    <source>
        <strain evidence="3">cv. DH0086</strain>
    </source>
</reference>
<evidence type="ECO:0000256" key="1">
    <source>
        <dbReference type="SAM" id="MobiDB-lite"/>
    </source>
</evidence>